<dbReference type="InterPro" id="IPR006759">
    <property type="entry name" value="Glyco_transf_54"/>
</dbReference>
<proteinExistence type="predicted"/>
<dbReference type="GO" id="GO:0005793">
    <property type="term" value="C:endoplasmic reticulum-Golgi intermediate compartment"/>
    <property type="evidence" value="ECO:0007669"/>
    <property type="project" value="TreeGrafter"/>
</dbReference>
<keyword evidence="3" id="KW-0808">Transferase</keyword>
<dbReference type="GeneTree" id="ENSGT00940000156526"/>
<organism evidence="8 9">
    <name type="scientific">Cynoglossus semilaevis</name>
    <name type="common">Tongue sole</name>
    <dbReference type="NCBI Taxonomy" id="244447"/>
    <lineage>
        <taxon>Eukaryota</taxon>
        <taxon>Metazoa</taxon>
        <taxon>Chordata</taxon>
        <taxon>Craniata</taxon>
        <taxon>Vertebrata</taxon>
        <taxon>Euteleostomi</taxon>
        <taxon>Actinopterygii</taxon>
        <taxon>Neopterygii</taxon>
        <taxon>Teleostei</taxon>
        <taxon>Neoteleostei</taxon>
        <taxon>Acanthomorphata</taxon>
        <taxon>Carangaria</taxon>
        <taxon>Pleuronectiformes</taxon>
        <taxon>Pleuronectoidei</taxon>
        <taxon>Cynoglossidae</taxon>
        <taxon>Cynoglossinae</taxon>
        <taxon>Cynoglossus</taxon>
    </lineage>
</organism>
<dbReference type="GO" id="GO:0008375">
    <property type="term" value="F:acetylglucosaminyltransferase activity"/>
    <property type="evidence" value="ECO:0007669"/>
    <property type="project" value="TreeGrafter"/>
</dbReference>
<dbReference type="STRING" id="244447.ENSCSEP00000019636"/>
<comment type="pathway">
    <text evidence="1">Protein modification; protein glycosylation.</text>
</comment>
<keyword evidence="4" id="KW-0175">Coiled coil</keyword>
<evidence type="ECO:0000313" key="9">
    <source>
        <dbReference type="Proteomes" id="UP000265120"/>
    </source>
</evidence>
<dbReference type="Proteomes" id="UP000265120">
    <property type="component" value="Chromosome 15"/>
</dbReference>
<evidence type="ECO:0000313" key="8">
    <source>
        <dbReference type="Ensembl" id="ENSCSEP00000019636.1"/>
    </source>
</evidence>
<dbReference type="Ensembl" id="ENSCSET00000019875.1">
    <property type="protein sequence ID" value="ENSCSEP00000019636.1"/>
    <property type="gene ID" value="ENSCSEG00000012532.1"/>
</dbReference>
<dbReference type="OMA" id="FLMFHND"/>
<dbReference type="GO" id="GO:0005783">
    <property type="term" value="C:endoplasmic reticulum"/>
    <property type="evidence" value="ECO:0007669"/>
    <property type="project" value="TreeGrafter"/>
</dbReference>
<reference evidence="8 9" key="1">
    <citation type="journal article" date="2014" name="Nat. Genet.">
        <title>Whole-genome sequence of a flatfish provides insights into ZW sex chromosome evolution and adaptation to a benthic lifestyle.</title>
        <authorList>
            <person name="Chen S."/>
            <person name="Zhang G."/>
            <person name="Shao C."/>
            <person name="Huang Q."/>
            <person name="Liu G."/>
            <person name="Zhang P."/>
            <person name="Song W."/>
            <person name="An N."/>
            <person name="Chalopin D."/>
            <person name="Volff J.N."/>
            <person name="Hong Y."/>
            <person name="Li Q."/>
            <person name="Sha Z."/>
            <person name="Zhou H."/>
            <person name="Xie M."/>
            <person name="Yu Q."/>
            <person name="Liu Y."/>
            <person name="Xiang H."/>
            <person name="Wang N."/>
            <person name="Wu K."/>
            <person name="Yang C."/>
            <person name="Zhou Q."/>
            <person name="Liao X."/>
            <person name="Yang L."/>
            <person name="Hu Q."/>
            <person name="Zhang J."/>
            <person name="Meng L."/>
            <person name="Jin L."/>
            <person name="Tian Y."/>
            <person name="Lian J."/>
            <person name="Yang J."/>
            <person name="Miao G."/>
            <person name="Liu S."/>
            <person name="Liang Z."/>
            <person name="Yan F."/>
            <person name="Li Y."/>
            <person name="Sun B."/>
            <person name="Zhang H."/>
            <person name="Zhang J."/>
            <person name="Zhu Y."/>
            <person name="Du M."/>
            <person name="Zhao Y."/>
            <person name="Schartl M."/>
            <person name="Tang Q."/>
            <person name="Wang J."/>
        </authorList>
    </citation>
    <scope>NUCLEOTIDE SEQUENCE</scope>
</reference>
<dbReference type="Pfam" id="PF04666">
    <property type="entry name" value="MGAT4_cons"/>
    <property type="match status" value="1"/>
</dbReference>
<dbReference type="Pfam" id="PF23524">
    <property type="entry name" value="MGAT4A_C"/>
    <property type="match status" value="1"/>
</dbReference>
<dbReference type="AlphaFoldDB" id="A0A3P8W1Y2"/>
<evidence type="ECO:0000256" key="1">
    <source>
        <dbReference type="ARBA" id="ARBA00004922"/>
    </source>
</evidence>
<evidence type="ECO:0000256" key="3">
    <source>
        <dbReference type="ARBA" id="ARBA00022679"/>
    </source>
</evidence>
<accession>A0A3P8W1Y2</accession>
<dbReference type="GO" id="GO:0005795">
    <property type="term" value="C:Golgi stack"/>
    <property type="evidence" value="ECO:0007669"/>
    <property type="project" value="TreeGrafter"/>
</dbReference>
<evidence type="ECO:0000256" key="4">
    <source>
        <dbReference type="SAM" id="Coils"/>
    </source>
</evidence>
<reference evidence="8" key="2">
    <citation type="submission" date="2025-08" db="UniProtKB">
        <authorList>
            <consortium name="Ensembl"/>
        </authorList>
    </citation>
    <scope>IDENTIFICATION</scope>
</reference>
<feature type="signal peptide" evidence="5">
    <location>
        <begin position="1"/>
        <end position="24"/>
    </location>
</feature>
<reference evidence="8" key="3">
    <citation type="submission" date="2025-09" db="UniProtKB">
        <authorList>
            <consortium name="Ensembl"/>
        </authorList>
    </citation>
    <scope>IDENTIFICATION</scope>
</reference>
<keyword evidence="2" id="KW-0328">Glycosyltransferase</keyword>
<dbReference type="FunCoup" id="A0A3P8W1Y2">
    <property type="interactions" value="1862"/>
</dbReference>
<protein>
    <submittedName>
        <fullName evidence="8">Alpha-1,3-mannosyl-glycoprotein 4-beta-N-acetylglucosaminyltransferase B</fullName>
    </submittedName>
</protein>
<keyword evidence="9" id="KW-1185">Reference proteome</keyword>
<feature type="chain" id="PRO_5018033742" evidence="5">
    <location>
        <begin position="25"/>
        <end position="535"/>
    </location>
</feature>
<sequence>MRLRNVSFLTLLLFGLISVSWYTAFSSSRGDVVDIYQREFLALRERLHLAEQENLRRSKELNLVLEEIKRAIAEKQALRDINRTWSNLSEETRLKLWNVSSNKSLLQLPSIFHHLPPHSPLLFLCVCAVSIVMGVPSVKREVHSYLTDTLSSLMSELSAAEKDDCVIVVLIAEADLQYANSVAENLKRLFPAEIQSGLLEVISPSVHFYPDFSRLRESFGDHKERVRWRTKQNLDFCFLMMYAQSKGTYYVQLEDDIVARPNYFTTMKNFALQQPSEEWMILEFSQLGFIGKMFKSLDLSLIVEFMLMFYKDKPIDWLLDHIMWVKVCNPEKDAKHCDRQKANLRIRFKPSLFQHVGTHSSLAGKIQKLKDKDFGKQTLHKGHANPPAEVTTSLKTYQHFTLEKAYLGEDFFWAFTPVAGDFIRIRFFKPVRIERFFFRSGNIEHPGDKLFNTSVEVLPFDNVQADKEALTDGREKTPKYHRTEDGFIRIGTFQNGIAEGEVDLMFGPIETLRLSVMTDSPVWVILSEIFIKKAE</sequence>
<feature type="coiled-coil region" evidence="4">
    <location>
        <begin position="33"/>
        <end position="81"/>
    </location>
</feature>
<feature type="domain" description="MGAT4 conserved region" evidence="6">
    <location>
        <begin position="128"/>
        <end position="374"/>
    </location>
</feature>
<keyword evidence="5" id="KW-0732">Signal</keyword>
<dbReference type="InParanoid" id="A0A3P8W1Y2"/>
<evidence type="ECO:0000256" key="5">
    <source>
        <dbReference type="SAM" id="SignalP"/>
    </source>
</evidence>
<dbReference type="PANTHER" id="PTHR12062:SF1">
    <property type="entry name" value="ALPHA-1,3-MANNOSYL-GLYCOPROTEIN 4-BETA-N-ACETYLGLUCOSAMINYLTRANSFERASE B"/>
    <property type="match status" value="1"/>
</dbReference>
<dbReference type="InterPro" id="IPR056576">
    <property type="entry name" value="MGAT4_A/B/C_C"/>
</dbReference>
<dbReference type="GO" id="GO:0006487">
    <property type="term" value="P:protein N-linked glycosylation"/>
    <property type="evidence" value="ECO:0007669"/>
    <property type="project" value="TreeGrafter"/>
</dbReference>
<feature type="domain" description="MGAT4 A/B/C C-terminal" evidence="7">
    <location>
        <begin position="388"/>
        <end position="528"/>
    </location>
</feature>
<name>A0A3P8W1Y2_CYNSE</name>
<evidence type="ECO:0000256" key="2">
    <source>
        <dbReference type="ARBA" id="ARBA00022676"/>
    </source>
</evidence>
<dbReference type="PANTHER" id="PTHR12062">
    <property type="entry name" value="N-ACETYLGLUCOSAMINYLTRANSFERASE VI"/>
    <property type="match status" value="1"/>
</dbReference>
<evidence type="ECO:0000259" key="6">
    <source>
        <dbReference type="Pfam" id="PF04666"/>
    </source>
</evidence>
<evidence type="ECO:0000259" key="7">
    <source>
        <dbReference type="Pfam" id="PF23524"/>
    </source>
</evidence>
<dbReference type="InterPro" id="IPR057279">
    <property type="entry name" value="MGAT4"/>
</dbReference>